<gene>
    <name evidence="2" type="ORF">CUJ83_05505</name>
</gene>
<keyword evidence="1" id="KW-0472">Membrane</keyword>
<proteinExistence type="predicted"/>
<protein>
    <submittedName>
        <fullName evidence="2">Uncharacterized protein</fullName>
    </submittedName>
</protein>
<sequence>MNKKTGTDSIQRKTELINKKVREINERRRGMKVTSIEDELDRQELRNYIRFLGVDQGTIRLESANGEMFRGNKIYTAILAVEGLIELLILFISASILLKPDITNNDLVTVILLMLLFFGIAYTMFSELRKK</sequence>
<keyword evidence="1" id="KW-0812">Transmembrane</keyword>
<evidence type="ECO:0000256" key="1">
    <source>
        <dbReference type="SAM" id="Phobius"/>
    </source>
</evidence>
<feature type="transmembrane region" description="Helical" evidence="1">
    <location>
        <begin position="107"/>
        <end position="125"/>
    </location>
</feature>
<comment type="caution">
    <text evidence="2">The sequence shown here is derived from an EMBL/GenBank/DDBJ whole genome shotgun (WGS) entry which is preliminary data.</text>
</comment>
<dbReference type="Proteomes" id="UP001320159">
    <property type="component" value="Unassembled WGS sequence"/>
</dbReference>
<feature type="transmembrane region" description="Helical" evidence="1">
    <location>
        <begin position="74"/>
        <end position="95"/>
    </location>
</feature>
<organism evidence="2 3">
    <name type="scientific">Methanooceanicella nereidis</name>
    <dbReference type="NCBI Taxonomy" id="2052831"/>
    <lineage>
        <taxon>Archaea</taxon>
        <taxon>Methanobacteriati</taxon>
        <taxon>Methanobacteriota</taxon>
        <taxon>Stenosarchaea group</taxon>
        <taxon>Methanomicrobia</taxon>
        <taxon>Methanocellales</taxon>
        <taxon>Methanocellaceae</taxon>
        <taxon>Methanooceanicella</taxon>
    </lineage>
</organism>
<accession>A0AAP2RD47</accession>
<evidence type="ECO:0000313" key="2">
    <source>
        <dbReference type="EMBL" id="MCD1294455.1"/>
    </source>
</evidence>
<keyword evidence="1" id="KW-1133">Transmembrane helix</keyword>
<dbReference type="AlphaFoldDB" id="A0AAP2RD47"/>
<dbReference type="EMBL" id="PGCK01000003">
    <property type="protein sequence ID" value="MCD1294455.1"/>
    <property type="molecule type" value="Genomic_DNA"/>
</dbReference>
<keyword evidence="3" id="KW-1185">Reference proteome</keyword>
<reference evidence="2 3" key="1">
    <citation type="submission" date="2017-11" db="EMBL/GenBank/DDBJ databases">
        <title>Isolation and Characterization of Family Methanocellaceae Species from Potential Methane Hydrate Area Offshore Southwestern Taiwan.</title>
        <authorList>
            <person name="Zhang W.-L."/>
            <person name="Chen W.-C."/>
            <person name="Lai M.-C."/>
            <person name="Chen S.-C."/>
        </authorList>
    </citation>
    <scope>NUCLEOTIDE SEQUENCE [LARGE SCALE GENOMIC DNA]</scope>
    <source>
        <strain evidence="2 3">CWC-04</strain>
    </source>
</reference>
<evidence type="ECO:0000313" key="3">
    <source>
        <dbReference type="Proteomes" id="UP001320159"/>
    </source>
</evidence>
<name>A0AAP2RD47_9EURY</name>
<dbReference type="RefSeq" id="WP_230741282.1">
    <property type="nucleotide sequence ID" value="NZ_PGCK01000003.1"/>
</dbReference>